<gene>
    <name evidence="1" type="ORF">GSOID_T00025035001</name>
</gene>
<evidence type="ECO:0000313" key="1">
    <source>
        <dbReference type="EMBL" id="CBY34991.1"/>
    </source>
</evidence>
<dbReference type="AlphaFoldDB" id="E4YHL7"/>
<organism evidence="1">
    <name type="scientific">Oikopleura dioica</name>
    <name type="common">Tunicate</name>
    <dbReference type="NCBI Taxonomy" id="34765"/>
    <lineage>
        <taxon>Eukaryota</taxon>
        <taxon>Metazoa</taxon>
        <taxon>Chordata</taxon>
        <taxon>Tunicata</taxon>
        <taxon>Appendicularia</taxon>
        <taxon>Copelata</taxon>
        <taxon>Oikopleuridae</taxon>
        <taxon>Oikopleura</taxon>
    </lineage>
</organism>
<proteinExistence type="predicted"/>
<sequence>MERFQMPINLRPLVASKNALCFRQFFKRIILRKMKILNTVFLGLAHANAISKKDFCFNTIELPCAENENCPKWRCPEGTRHEKSCEQFCSITNAEAVGIRTCVCYRQSGAIRLFVGCRWVEAIEEKCPKVDPEGFPLKQKSSVSDIIRRPHFSATVLRKSSAPTRDTSSSKNVNIFRAMGVQKAKQKPTMFPKTTASTSNQEEVFPQMASLGIRLEDLKVNLKSARDNDHGTFADRSHKFKNCVAISENSSCESDSLVLRCKVECKNRTRVNRCTCVNGNCQWSSTCGISNERSIISPEPEKLNSIRTIKVEDGNFINLNDFIALLSSWVHK</sequence>
<accession>E4YHL7</accession>
<dbReference type="Proteomes" id="UP000011014">
    <property type="component" value="Unassembled WGS sequence"/>
</dbReference>
<dbReference type="EMBL" id="FN654571">
    <property type="protein sequence ID" value="CBY34991.1"/>
    <property type="molecule type" value="Genomic_DNA"/>
</dbReference>
<protein>
    <submittedName>
        <fullName evidence="1">Uncharacterized protein</fullName>
    </submittedName>
</protein>
<reference evidence="1" key="1">
    <citation type="journal article" date="2010" name="Science">
        <title>Plasticity of animal genome architecture unmasked by rapid evolution of a pelagic tunicate.</title>
        <authorList>
            <person name="Denoeud F."/>
            <person name="Henriet S."/>
            <person name="Mungpakdee S."/>
            <person name="Aury J.M."/>
            <person name="Da Silva C."/>
            <person name="Brinkmann H."/>
            <person name="Mikhaleva J."/>
            <person name="Olsen L.C."/>
            <person name="Jubin C."/>
            <person name="Canestro C."/>
            <person name="Bouquet J.M."/>
            <person name="Danks G."/>
            <person name="Poulain J."/>
            <person name="Campsteijn C."/>
            <person name="Adamski M."/>
            <person name="Cross I."/>
            <person name="Yadetie F."/>
            <person name="Muffato M."/>
            <person name="Louis A."/>
            <person name="Butcher S."/>
            <person name="Tsagkogeorga G."/>
            <person name="Konrad A."/>
            <person name="Singh S."/>
            <person name="Jensen M.F."/>
            <person name="Cong E.H."/>
            <person name="Eikeseth-Otteraa H."/>
            <person name="Noel B."/>
            <person name="Anthouard V."/>
            <person name="Porcel B.M."/>
            <person name="Kachouri-Lafond R."/>
            <person name="Nishino A."/>
            <person name="Ugolini M."/>
            <person name="Chourrout P."/>
            <person name="Nishida H."/>
            <person name="Aasland R."/>
            <person name="Huzurbazar S."/>
            <person name="Westhof E."/>
            <person name="Delsuc F."/>
            <person name="Lehrach H."/>
            <person name="Reinhardt R."/>
            <person name="Weissenbach J."/>
            <person name="Roy S.W."/>
            <person name="Artiguenave F."/>
            <person name="Postlethwait J.H."/>
            <person name="Manak J.R."/>
            <person name="Thompson E.M."/>
            <person name="Jaillon O."/>
            <person name="Du Pasquier L."/>
            <person name="Boudinot P."/>
            <person name="Liberles D.A."/>
            <person name="Volff J.N."/>
            <person name="Philippe H."/>
            <person name="Lenhard B."/>
            <person name="Roest Crollius H."/>
            <person name="Wincker P."/>
            <person name="Chourrout D."/>
        </authorList>
    </citation>
    <scope>NUCLEOTIDE SEQUENCE [LARGE SCALE GENOMIC DNA]</scope>
</reference>
<name>E4YHL7_OIKDI</name>